<sequence length="211" mass="24786">MKNYFEPYGENQEIRIGGYVADIVGENGVIEIQTRQFNKLLKKLEAFLDYCDVTVVYPIPAVKYVRWIDTETGELSEKHKSPRKYTIYEVMPELYKIKYTLDNPRFHLCLCMLETEEIRLLNGWSKNKKRGSSRHDRIPKGLIDEIHIDCPADFDMFLPEDLPKQFTSKDFAFNAKISREYAQVTLNILTYLERVKRVGKQGANILYEKTE</sequence>
<evidence type="ECO:0000313" key="3">
    <source>
        <dbReference type="Proteomes" id="UP001208131"/>
    </source>
</evidence>
<keyword evidence="3" id="KW-1185">Reference proteome</keyword>
<evidence type="ECO:0000313" key="2">
    <source>
        <dbReference type="EMBL" id="MCU6704917.1"/>
    </source>
</evidence>
<accession>A0AAE3IGK1</accession>
<dbReference type="RefSeq" id="WP_242843624.1">
    <property type="nucleotide sequence ID" value="NZ_JAOQJZ010000002.1"/>
</dbReference>
<gene>
    <name evidence="2" type="ORF">OCV57_03105</name>
</gene>
<dbReference type="AlphaFoldDB" id="A0AAE3IGK1"/>
<name>A0AAE3IGK1_9FIRM</name>
<protein>
    <recommendedName>
        <fullName evidence="1">DUF8091 domain-containing protein</fullName>
    </recommendedName>
</protein>
<comment type="caution">
    <text evidence="2">The sequence shown here is derived from an EMBL/GenBank/DDBJ whole genome shotgun (WGS) entry which is preliminary data.</text>
</comment>
<dbReference type="Proteomes" id="UP001208131">
    <property type="component" value="Unassembled WGS sequence"/>
</dbReference>
<proteinExistence type="predicted"/>
<dbReference type="InterPro" id="IPR058404">
    <property type="entry name" value="DUF8091"/>
</dbReference>
<reference evidence="2 3" key="1">
    <citation type="journal article" date="2021" name="ISME Commun">
        <title>Automated analysis of genomic sequences facilitates high-throughput and comprehensive description of bacteria.</title>
        <authorList>
            <person name="Hitch T.C.A."/>
        </authorList>
    </citation>
    <scope>NUCLEOTIDE SEQUENCE [LARGE SCALE GENOMIC DNA]</scope>
    <source>
        <strain evidence="2 3">Sanger_31</strain>
    </source>
</reference>
<dbReference type="EMBL" id="JAOQJZ010000002">
    <property type="protein sequence ID" value="MCU6704917.1"/>
    <property type="molecule type" value="Genomic_DNA"/>
</dbReference>
<feature type="domain" description="DUF8091" evidence="1">
    <location>
        <begin position="1"/>
        <end position="148"/>
    </location>
</feature>
<dbReference type="Pfam" id="PF26351">
    <property type="entry name" value="DUF8091"/>
    <property type="match status" value="1"/>
</dbReference>
<organism evidence="2 3">
    <name type="scientific">Hominimerdicola aceti</name>
    <dbReference type="NCBI Taxonomy" id="2981726"/>
    <lineage>
        <taxon>Bacteria</taxon>
        <taxon>Bacillati</taxon>
        <taxon>Bacillota</taxon>
        <taxon>Clostridia</taxon>
        <taxon>Eubacteriales</taxon>
        <taxon>Oscillospiraceae</taxon>
        <taxon>Hominimerdicola</taxon>
    </lineage>
</organism>
<evidence type="ECO:0000259" key="1">
    <source>
        <dbReference type="Pfam" id="PF26351"/>
    </source>
</evidence>